<comment type="subunit">
    <text evidence="2">Part of the Csm effector complex that includes Cas10, Csm2, Csm3, Csm4 and Csm5.</text>
</comment>
<name>Q1AZE2_RUBXD</name>
<dbReference type="AlphaFoldDB" id="Q1AZE2"/>
<evidence type="ECO:0000256" key="1">
    <source>
        <dbReference type="ARBA" id="ARBA00023118"/>
    </source>
</evidence>
<sequence length="405" mass="46190">MMLPLYKKAGEAKLEGAGNAGLWYDKFCNKWRREPAKHGNKEAWTLEAFNQDGKTVNPKLAWIKTVTGGRVGDRRQLEEASGRIFDLLESRGGHPLFYRLESDFVSGLGREHPVENGFAWHPTLGTPYLPGSSVKGLVRAWAEQWADPKPPKEDIKRIFGSESKDDRDFRVGSVVFLDALPAEPVRLKADVMTPHYAPYYQGEEPPADWHSPNPIPFLVVAQGASFVFGVLPRRAGHAGDCDTVRGWLKEALEWIGAGAKTAVGYGRFAVDVKAQKRLERERKERKARQRELEEEERRKREVEEQARGKSPLYREILQASSEEKWREDKGAFAREGVAEGWMDRIEADPQQDAVELFDGFMRQHYGDVLKDPDAKKGKKGRLKHKPRPRELAKRWLRILQEQKDA</sequence>
<evidence type="ECO:0000313" key="5">
    <source>
        <dbReference type="EMBL" id="ABG03236.1"/>
    </source>
</evidence>
<dbReference type="GO" id="GO:0051607">
    <property type="term" value="P:defense response to virus"/>
    <property type="evidence" value="ECO:0007669"/>
    <property type="project" value="UniProtKB-KW"/>
</dbReference>
<evidence type="ECO:0000256" key="3">
    <source>
        <dbReference type="SAM" id="MobiDB-lite"/>
    </source>
</evidence>
<proteinExistence type="predicted"/>
<dbReference type="PhylomeDB" id="Q1AZE2"/>
<keyword evidence="6" id="KW-1185">Reference proteome</keyword>
<accession>Q1AZE2</accession>
<feature type="domain" description="CRISPR type III-associated protein" evidence="4">
    <location>
        <begin position="101"/>
        <end position="268"/>
    </location>
</feature>
<dbReference type="PANTHER" id="PTHR39965:SF1">
    <property type="entry name" value="CRISPR SYSTEM CMR SUBUNIT CMR6"/>
    <property type="match status" value="1"/>
</dbReference>
<dbReference type="Proteomes" id="UP000006637">
    <property type="component" value="Chromosome"/>
</dbReference>
<dbReference type="STRING" id="266117.Rxyl_0259"/>
<keyword evidence="1" id="KW-0051">Antiviral defense</keyword>
<dbReference type="Pfam" id="PF03787">
    <property type="entry name" value="RAMPs"/>
    <property type="match status" value="1"/>
</dbReference>
<organism evidence="5 6">
    <name type="scientific">Rubrobacter xylanophilus (strain DSM 9941 / JCM 11954 / NBRC 16129 / PRD-1)</name>
    <dbReference type="NCBI Taxonomy" id="266117"/>
    <lineage>
        <taxon>Bacteria</taxon>
        <taxon>Bacillati</taxon>
        <taxon>Actinomycetota</taxon>
        <taxon>Rubrobacteria</taxon>
        <taxon>Rubrobacterales</taxon>
        <taxon>Rubrobacteraceae</taxon>
        <taxon>Rubrobacter</taxon>
    </lineage>
</organism>
<dbReference type="EMBL" id="CP000386">
    <property type="protein sequence ID" value="ABG03236.1"/>
    <property type="molecule type" value="Genomic_DNA"/>
</dbReference>
<feature type="region of interest" description="Disordered" evidence="3">
    <location>
        <begin position="279"/>
        <end position="305"/>
    </location>
</feature>
<dbReference type="InterPro" id="IPR005537">
    <property type="entry name" value="RAMP_III_fam"/>
</dbReference>
<feature type="region of interest" description="Disordered" evidence="3">
    <location>
        <begin position="368"/>
        <end position="387"/>
    </location>
</feature>
<feature type="compositionally biased region" description="Basic residues" evidence="3">
    <location>
        <begin position="376"/>
        <end position="387"/>
    </location>
</feature>
<dbReference type="PANTHER" id="PTHR39965">
    <property type="entry name" value="CRISPR SYSTEM CMR SUBUNIT CMR6"/>
    <property type="match status" value="1"/>
</dbReference>
<dbReference type="RefSeq" id="WP_011563254.1">
    <property type="nucleotide sequence ID" value="NC_008148.1"/>
</dbReference>
<reference evidence="5 6" key="1">
    <citation type="submission" date="2006-06" db="EMBL/GenBank/DDBJ databases">
        <title>Complete sequence of Rubrobacter xylanophilus DSM 9941.</title>
        <authorList>
            <consortium name="US DOE Joint Genome Institute"/>
            <person name="Copeland A."/>
            <person name="Lucas S."/>
            <person name="Lapidus A."/>
            <person name="Barry K."/>
            <person name="Detter J.C."/>
            <person name="Glavina del Rio T."/>
            <person name="Hammon N."/>
            <person name="Israni S."/>
            <person name="Dalin E."/>
            <person name="Tice H."/>
            <person name="Pitluck S."/>
            <person name="Munk A.C."/>
            <person name="Brettin T."/>
            <person name="Bruce D."/>
            <person name="Han C."/>
            <person name="Tapia R."/>
            <person name="Gilna P."/>
            <person name="Schmutz J."/>
            <person name="Larimer F."/>
            <person name="Land M."/>
            <person name="Hauser L."/>
            <person name="Kyrpides N."/>
            <person name="Lykidis A."/>
            <person name="da Costa M.S."/>
            <person name="Rainey F.A."/>
            <person name="Empadinhas N."/>
            <person name="Jolivet E."/>
            <person name="Battista J.R."/>
            <person name="Richardson P."/>
        </authorList>
    </citation>
    <scope>NUCLEOTIDE SEQUENCE [LARGE SCALE GENOMIC DNA]</scope>
    <source>
        <strain evidence="6">DSM 9941 / NBRC 16129 / PRD-1</strain>
    </source>
</reference>
<dbReference type="eggNOG" id="COG1604">
    <property type="taxonomic scope" value="Bacteria"/>
</dbReference>
<evidence type="ECO:0000313" key="6">
    <source>
        <dbReference type="Proteomes" id="UP000006637"/>
    </source>
</evidence>
<dbReference type="NCBIfam" id="TIGR01898">
    <property type="entry name" value="cas_TM1791_cmr6"/>
    <property type="match status" value="1"/>
</dbReference>
<dbReference type="HOGENOM" id="CLU_053305_0_0_11"/>
<evidence type="ECO:0000256" key="2">
    <source>
        <dbReference type="ARBA" id="ARBA00093789"/>
    </source>
</evidence>
<gene>
    <name evidence="5" type="ordered locus">Rxyl_0259</name>
</gene>
<dbReference type="KEGG" id="rxy:Rxyl_0259"/>
<evidence type="ECO:0000259" key="4">
    <source>
        <dbReference type="Pfam" id="PF03787"/>
    </source>
</evidence>
<protein>
    <submittedName>
        <fullName evidence="5">CRISPR-associated protein, Cmr6 family</fullName>
    </submittedName>
</protein>
<dbReference type="InterPro" id="IPR010172">
    <property type="entry name" value="CRISPR-assoc_prot_TM1791"/>
</dbReference>